<reference evidence="9" key="1">
    <citation type="journal article" date="2023" name="Mol. Biol. Evol.">
        <title>Third-Generation Sequencing Reveals the Adaptive Role of the Epigenome in Three Deep-Sea Polychaetes.</title>
        <authorList>
            <person name="Perez M."/>
            <person name="Aroh O."/>
            <person name="Sun Y."/>
            <person name="Lan Y."/>
            <person name="Juniper S.K."/>
            <person name="Young C.R."/>
            <person name="Angers B."/>
            <person name="Qian P.Y."/>
        </authorList>
    </citation>
    <scope>NUCLEOTIDE SEQUENCE</scope>
    <source>
        <strain evidence="9">P08H-3</strain>
    </source>
</reference>
<dbReference type="AlphaFoldDB" id="A0AAD9IZY5"/>
<dbReference type="PIRSF" id="PIRSF023956">
    <property type="entry name" value="Thiopurine_S-methyltransferase"/>
    <property type="match status" value="1"/>
</dbReference>
<dbReference type="EMBL" id="JAODUP010000809">
    <property type="protein sequence ID" value="KAK2143824.1"/>
    <property type="molecule type" value="Genomic_DNA"/>
</dbReference>
<evidence type="ECO:0000256" key="6">
    <source>
        <dbReference type="ARBA" id="ARBA00022603"/>
    </source>
</evidence>
<organism evidence="9 10">
    <name type="scientific">Paralvinella palmiformis</name>
    <dbReference type="NCBI Taxonomy" id="53620"/>
    <lineage>
        <taxon>Eukaryota</taxon>
        <taxon>Metazoa</taxon>
        <taxon>Spiralia</taxon>
        <taxon>Lophotrochozoa</taxon>
        <taxon>Annelida</taxon>
        <taxon>Polychaeta</taxon>
        <taxon>Sedentaria</taxon>
        <taxon>Canalipalpata</taxon>
        <taxon>Terebellida</taxon>
        <taxon>Terebelliformia</taxon>
        <taxon>Alvinellidae</taxon>
        <taxon>Paralvinella</taxon>
    </lineage>
</organism>
<evidence type="ECO:0000256" key="4">
    <source>
        <dbReference type="ARBA" id="ARBA00011905"/>
    </source>
</evidence>
<evidence type="ECO:0000256" key="7">
    <source>
        <dbReference type="ARBA" id="ARBA00022679"/>
    </source>
</evidence>
<dbReference type="Proteomes" id="UP001208570">
    <property type="component" value="Unassembled WGS sequence"/>
</dbReference>
<evidence type="ECO:0000313" key="10">
    <source>
        <dbReference type="Proteomes" id="UP001208570"/>
    </source>
</evidence>
<evidence type="ECO:0000256" key="5">
    <source>
        <dbReference type="ARBA" id="ARBA00022490"/>
    </source>
</evidence>
<keyword evidence="6" id="KW-0489">Methyltransferase</keyword>
<evidence type="ECO:0000256" key="8">
    <source>
        <dbReference type="ARBA" id="ARBA00022691"/>
    </source>
</evidence>
<gene>
    <name evidence="9" type="ORF">LSH36_810g00016</name>
</gene>
<dbReference type="GO" id="GO:0008119">
    <property type="term" value="F:thiopurine S-methyltransferase activity"/>
    <property type="evidence" value="ECO:0007669"/>
    <property type="project" value="UniProtKB-EC"/>
</dbReference>
<keyword evidence="8" id="KW-0949">S-adenosyl-L-methionine</keyword>
<sequence length="232" mass="26341">MSHDPADLDSWKKNWLTGQIGWHEGKGNRWLSSNINILTAGREKVKVFIPLCGKSKDIKCLADNGHDVVGVEVSPLALEQFFEENDIPFTVNPVPECNGSLYKSTDGKIQLYCCSIFDFNRNVAGIFDAVWDRGSMVALSPELLEKYQVLMESLMAPGCQYIFERLDYDKSGRSGSPHIVPMETLERLFGSKCNIEVIDKWSSPKYKEIFKVDFFVIEMIRITWKSDSPNSN</sequence>
<evidence type="ECO:0000313" key="9">
    <source>
        <dbReference type="EMBL" id="KAK2143824.1"/>
    </source>
</evidence>
<comment type="subcellular location">
    <subcellularLocation>
        <location evidence="2">Cytoplasm</location>
    </subcellularLocation>
</comment>
<name>A0AAD9IZY5_9ANNE</name>
<keyword evidence="7" id="KW-0808">Transferase</keyword>
<dbReference type="Gene3D" id="3.40.50.150">
    <property type="entry name" value="Vaccinia Virus protein VP39"/>
    <property type="match status" value="1"/>
</dbReference>
<dbReference type="PANTHER" id="PTHR10259">
    <property type="entry name" value="THIOPURINE S-METHYLTRANSFERASE"/>
    <property type="match status" value="1"/>
</dbReference>
<dbReference type="PROSITE" id="PS51585">
    <property type="entry name" value="SAM_MT_TPMT"/>
    <property type="match status" value="1"/>
</dbReference>
<dbReference type="Pfam" id="PF05724">
    <property type="entry name" value="TPMT"/>
    <property type="match status" value="1"/>
</dbReference>
<dbReference type="EC" id="2.1.1.67" evidence="4"/>
<dbReference type="InterPro" id="IPR008854">
    <property type="entry name" value="TPMT"/>
</dbReference>
<keyword evidence="5" id="KW-0963">Cytoplasm</keyword>
<evidence type="ECO:0000256" key="3">
    <source>
        <dbReference type="ARBA" id="ARBA00008145"/>
    </source>
</evidence>
<dbReference type="SUPFAM" id="SSF53335">
    <property type="entry name" value="S-adenosyl-L-methionine-dependent methyltransferases"/>
    <property type="match status" value="1"/>
</dbReference>
<dbReference type="PANTHER" id="PTHR10259:SF11">
    <property type="entry name" value="THIOPURINE S-METHYLTRANSFERASE"/>
    <property type="match status" value="1"/>
</dbReference>
<keyword evidence="10" id="KW-1185">Reference proteome</keyword>
<comment type="similarity">
    <text evidence="3">Belongs to the class I-like SAM-binding methyltransferase superfamily. TPMT family.</text>
</comment>
<dbReference type="InterPro" id="IPR025835">
    <property type="entry name" value="Thiopurine_S-MeTrfase"/>
</dbReference>
<dbReference type="GO" id="GO:0005737">
    <property type="term" value="C:cytoplasm"/>
    <property type="evidence" value="ECO:0007669"/>
    <property type="project" value="UniProtKB-SubCell"/>
</dbReference>
<dbReference type="FunFam" id="3.40.50.150:FF:000101">
    <property type="entry name" value="Thiopurine S-methyltransferase"/>
    <property type="match status" value="1"/>
</dbReference>
<accession>A0AAD9IZY5</accession>
<comment type="catalytic activity">
    <reaction evidence="1">
        <text>S-adenosyl-L-methionine + a thiopurine = S-adenosyl-L-homocysteine + a thiopurine S-methylether.</text>
        <dbReference type="EC" id="2.1.1.67"/>
    </reaction>
</comment>
<protein>
    <recommendedName>
        <fullName evidence="4">thiopurine S-methyltransferase</fullName>
        <ecNumber evidence="4">2.1.1.67</ecNumber>
    </recommendedName>
</protein>
<comment type="caution">
    <text evidence="9">The sequence shown here is derived from an EMBL/GenBank/DDBJ whole genome shotgun (WGS) entry which is preliminary data.</text>
</comment>
<dbReference type="InterPro" id="IPR029063">
    <property type="entry name" value="SAM-dependent_MTases_sf"/>
</dbReference>
<proteinExistence type="inferred from homology"/>
<evidence type="ECO:0000256" key="1">
    <source>
        <dbReference type="ARBA" id="ARBA00000903"/>
    </source>
</evidence>
<evidence type="ECO:0000256" key="2">
    <source>
        <dbReference type="ARBA" id="ARBA00004496"/>
    </source>
</evidence>
<dbReference type="GO" id="GO:0032259">
    <property type="term" value="P:methylation"/>
    <property type="evidence" value="ECO:0007669"/>
    <property type="project" value="UniProtKB-KW"/>
</dbReference>